<dbReference type="AlphaFoldDB" id="A0A915K245"/>
<keyword evidence="1" id="KW-1185">Reference proteome</keyword>
<organism evidence="1 2">
    <name type="scientific">Romanomermis culicivorax</name>
    <name type="common">Nematode worm</name>
    <dbReference type="NCBI Taxonomy" id="13658"/>
    <lineage>
        <taxon>Eukaryota</taxon>
        <taxon>Metazoa</taxon>
        <taxon>Ecdysozoa</taxon>
        <taxon>Nematoda</taxon>
        <taxon>Enoplea</taxon>
        <taxon>Dorylaimia</taxon>
        <taxon>Mermithida</taxon>
        <taxon>Mermithoidea</taxon>
        <taxon>Mermithidae</taxon>
        <taxon>Romanomermis</taxon>
    </lineage>
</organism>
<proteinExistence type="predicted"/>
<accession>A0A915K245</accession>
<dbReference type="Proteomes" id="UP000887565">
    <property type="component" value="Unplaced"/>
</dbReference>
<dbReference type="WBParaSite" id="nRc.2.0.1.t32389-RA">
    <property type="protein sequence ID" value="nRc.2.0.1.t32389-RA"/>
    <property type="gene ID" value="nRc.2.0.1.g32389"/>
</dbReference>
<evidence type="ECO:0000313" key="2">
    <source>
        <dbReference type="WBParaSite" id="nRc.2.0.1.t32389-RA"/>
    </source>
</evidence>
<protein>
    <submittedName>
        <fullName evidence="2">Uncharacterized protein</fullName>
    </submittedName>
</protein>
<evidence type="ECO:0000313" key="1">
    <source>
        <dbReference type="Proteomes" id="UP000887565"/>
    </source>
</evidence>
<sequence length="165" mass="17994">MAPMVEALRNLSLSVVTATDIRVVGGIKKVEIERKPKVVVTSCSKVDKFDKVDLAEVATSKVGDGNSAVILTASFGLEIVEVFIAEELRNVSPTVVKIEVFGCTAVVEEYGSVEVDVFHSTVVTVRLSGSKKHCTANIRDEVDGLLTLRNVSNFLLQRQEHNFFV</sequence>
<name>A0A915K245_ROMCU</name>
<reference evidence="2" key="1">
    <citation type="submission" date="2022-11" db="UniProtKB">
        <authorList>
            <consortium name="WormBaseParasite"/>
        </authorList>
    </citation>
    <scope>IDENTIFICATION</scope>
</reference>